<dbReference type="Proteomes" id="UP000178092">
    <property type="component" value="Unassembled WGS sequence"/>
</dbReference>
<reference evidence="2 3" key="1">
    <citation type="journal article" date="2016" name="Nat. Commun.">
        <title>Thousands of microbial genomes shed light on interconnected biogeochemical processes in an aquifer system.</title>
        <authorList>
            <person name="Anantharaman K."/>
            <person name="Brown C.T."/>
            <person name="Hug L.A."/>
            <person name="Sharon I."/>
            <person name="Castelle C.J."/>
            <person name="Probst A.J."/>
            <person name="Thomas B.C."/>
            <person name="Singh A."/>
            <person name="Wilkins M.J."/>
            <person name="Karaoz U."/>
            <person name="Brodie E.L."/>
            <person name="Williams K.H."/>
            <person name="Hubbard S.S."/>
            <person name="Banfield J.F."/>
        </authorList>
    </citation>
    <scope>NUCLEOTIDE SEQUENCE [LARGE SCALE GENOMIC DNA]</scope>
</reference>
<evidence type="ECO:0000313" key="3">
    <source>
        <dbReference type="Proteomes" id="UP000178092"/>
    </source>
</evidence>
<comment type="caution">
    <text evidence="2">The sequence shown here is derived from an EMBL/GenBank/DDBJ whole genome shotgun (WGS) entry which is preliminary data.</text>
</comment>
<dbReference type="Pfam" id="PF07963">
    <property type="entry name" value="N_methyl"/>
    <property type="match status" value="1"/>
</dbReference>
<name>A0A1G2R2L8_9BACT</name>
<evidence type="ECO:0008006" key="4">
    <source>
        <dbReference type="Google" id="ProtNLM"/>
    </source>
</evidence>
<dbReference type="InterPro" id="IPR045584">
    <property type="entry name" value="Pilin-like"/>
</dbReference>
<evidence type="ECO:0000313" key="2">
    <source>
        <dbReference type="EMBL" id="OHA66492.1"/>
    </source>
</evidence>
<sequence>MFQNIHRGFTLIEILVILAVAILLSAFAWEGLQGIQEEHELGNEAEKVAQTLRDAQNRATASEEESAYGVKFDMASSPHRYILFRGGSFAGGEAIQDSPLSSRMEFSSANFDGGDEVVFERIDGSTLQSGAVSLRLAGNSNVMRTIYVEDSGKITWAATTAPSDNDRVTDSRHTHIDYSRVIDTLTESLILDFGSTTYSIPLNANVSGGQIVWEGEINVSGEPQTLKVHTHRLNNPDTQFSVHRDRRLNTKGFVLKISGDPSGSPAGKIIEYEDDGSITSGGESIYADTPLIQ</sequence>
<accession>A0A1G2R2L8</accession>
<gene>
    <name evidence="2" type="ORF">A3C04_04105</name>
</gene>
<dbReference type="SUPFAM" id="SSF54523">
    <property type="entry name" value="Pili subunits"/>
    <property type="match status" value="1"/>
</dbReference>
<dbReference type="EMBL" id="MHTV01000032">
    <property type="protein sequence ID" value="OHA66492.1"/>
    <property type="molecule type" value="Genomic_DNA"/>
</dbReference>
<evidence type="ECO:0000256" key="1">
    <source>
        <dbReference type="SAM" id="Coils"/>
    </source>
</evidence>
<dbReference type="PROSITE" id="PS00409">
    <property type="entry name" value="PROKAR_NTER_METHYL"/>
    <property type="match status" value="1"/>
</dbReference>
<keyword evidence="1" id="KW-0175">Coiled coil</keyword>
<proteinExistence type="predicted"/>
<protein>
    <recommendedName>
        <fullName evidence="4">General secretion pathway GspH domain-containing protein</fullName>
    </recommendedName>
</protein>
<organism evidence="2 3">
    <name type="scientific">Candidatus Wildermuthbacteria bacterium RIFCSPHIGHO2_02_FULL_45_25</name>
    <dbReference type="NCBI Taxonomy" id="1802450"/>
    <lineage>
        <taxon>Bacteria</taxon>
        <taxon>Candidatus Wildermuthiibacteriota</taxon>
    </lineage>
</organism>
<dbReference type="InterPro" id="IPR012902">
    <property type="entry name" value="N_methyl_site"/>
</dbReference>
<dbReference type="AlphaFoldDB" id="A0A1G2R2L8"/>
<feature type="coiled-coil region" evidence="1">
    <location>
        <begin position="38"/>
        <end position="65"/>
    </location>
</feature>